<proteinExistence type="predicted"/>
<evidence type="ECO:0000256" key="4">
    <source>
        <dbReference type="SAM" id="MobiDB-lite"/>
    </source>
</evidence>
<protein>
    <submittedName>
        <fullName evidence="8">SH2 domain-containing protein</fullName>
    </submittedName>
</protein>
<dbReference type="Pfam" id="PF00017">
    <property type="entry name" value="SH2"/>
    <property type="match status" value="1"/>
</dbReference>
<accession>A0A183GEJ6</accession>
<dbReference type="SUPFAM" id="SSF55550">
    <property type="entry name" value="SH2 domain"/>
    <property type="match status" value="1"/>
</dbReference>
<evidence type="ECO:0000259" key="5">
    <source>
        <dbReference type="PROSITE" id="PS50001"/>
    </source>
</evidence>
<gene>
    <name evidence="6" type="ORF">HPBE_LOCUS20756</name>
</gene>
<dbReference type="OrthoDB" id="3256376at2759"/>
<dbReference type="Proteomes" id="UP000050761">
    <property type="component" value="Unassembled WGS sequence"/>
</dbReference>
<evidence type="ECO:0000256" key="3">
    <source>
        <dbReference type="PROSITE-ProRule" id="PRU00191"/>
    </source>
</evidence>
<keyword evidence="1" id="KW-0547">Nucleotide-binding</keyword>
<evidence type="ECO:0000313" key="7">
    <source>
        <dbReference type="Proteomes" id="UP000050761"/>
    </source>
</evidence>
<evidence type="ECO:0000313" key="8">
    <source>
        <dbReference type="WBParaSite" id="HPBE_0002075701-mRNA-1"/>
    </source>
</evidence>
<dbReference type="InterPro" id="IPR050198">
    <property type="entry name" value="Non-receptor_tyrosine_kinases"/>
</dbReference>
<keyword evidence="7" id="KW-1185">Reference proteome</keyword>
<dbReference type="InterPro" id="IPR036860">
    <property type="entry name" value="SH2_dom_sf"/>
</dbReference>
<dbReference type="WBParaSite" id="HPBE_0002075701-mRNA-1">
    <property type="protein sequence ID" value="HPBE_0002075701-mRNA-1"/>
    <property type="gene ID" value="HPBE_0002075701"/>
</dbReference>
<dbReference type="AlphaFoldDB" id="A0A183GEJ6"/>
<evidence type="ECO:0000256" key="1">
    <source>
        <dbReference type="ARBA" id="ARBA00022741"/>
    </source>
</evidence>
<name>A0A183GEJ6_HELPZ</name>
<feature type="domain" description="SH2" evidence="5">
    <location>
        <begin position="46"/>
        <end position="143"/>
    </location>
</feature>
<keyword evidence="3" id="KW-0727">SH2 domain</keyword>
<accession>A0A3P8CKW2</accession>
<dbReference type="PROSITE" id="PS50001">
    <property type="entry name" value="SH2"/>
    <property type="match status" value="1"/>
</dbReference>
<dbReference type="Gene3D" id="3.30.505.10">
    <property type="entry name" value="SH2 domain"/>
    <property type="match status" value="1"/>
</dbReference>
<sequence length="253" mass="28513">MGWLQQRKYSPLLLDTAASARVSEHPDPEDGSPTSRNKRLESKEDYWHGFIPNEDTALILKDDGDFLVRSLVNSDAQSICISIREGDKVYNAIVNRTESGMYEIAGVEYNSIKDMVDELQVGQHVRKRPLQIENTMVVLNRPVPRKGWELKHCMITLKKRLGKGSYGSVYKGILRKDHHVIDVSASMLKTLFAVGSRVGAVQTLIAFSPPQELCNYSVKCMNEREANYVRPQSLLPREFGEILTSNFPLCATA</sequence>
<dbReference type="PANTHER" id="PTHR24418">
    <property type="entry name" value="TYROSINE-PROTEIN KINASE"/>
    <property type="match status" value="1"/>
</dbReference>
<evidence type="ECO:0000256" key="2">
    <source>
        <dbReference type="ARBA" id="ARBA00022840"/>
    </source>
</evidence>
<dbReference type="GO" id="GO:0005524">
    <property type="term" value="F:ATP binding"/>
    <property type="evidence" value="ECO:0007669"/>
    <property type="project" value="UniProtKB-KW"/>
</dbReference>
<dbReference type="Gene3D" id="3.30.200.20">
    <property type="entry name" value="Phosphorylase Kinase, domain 1"/>
    <property type="match status" value="1"/>
</dbReference>
<dbReference type="SMART" id="SM00252">
    <property type="entry name" value="SH2"/>
    <property type="match status" value="1"/>
</dbReference>
<keyword evidence="2" id="KW-0067">ATP-binding</keyword>
<dbReference type="EMBL" id="UZAH01032420">
    <property type="protein sequence ID" value="VDP21678.1"/>
    <property type="molecule type" value="Genomic_DNA"/>
</dbReference>
<feature type="region of interest" description="Disordered" evidence="4">
    <location>
        <begin position="19"/>
        <end position="39"/>
    </location>
</feature>
<evidence type="ECO:0000313" key="6">
    <source>
        <dbReference type="EMBL" id="VDP21678.1"/>
    </source>
</evidence>
<reference evidence="8" key="2">
    <citation type="submission" date="2019-09" db="UniProtKB">
        <authorList>
            <consortium name="WormBaseParasite"/>
        </authorList>
    </citation>
    <scope>IDENTIFICATION</scope>
</reference>
<reference evidence="6 7" key="1">
    <citation type="submission" date="2018-11" db="EMBL/GenBank/DDBJ databases">
        <authorList>
            <consortium name="Pathogen Informatics"/>
        </authorList>
    </citation>
    <scope>NUCLEOTIDE SEQUENCE [LARGE SCALE GENOMIC DNA]</scope>
</reference>
<dbReference type="InterPro" id="IPR000980">
    <property type="entry name" value="SH2"/>
</dbReference>
<dbReference type="InterPro" id="IPR035849">
    <property type="entry name" value="Fes/Fps/Fer_SH2"/>
</dbReference>
<dbReference type="CDD" id="cd10361">
    <property type="entry name" value="SH2_Fps_family"/>
    <property type="match status" value="1"/>
</dbReference>
<organism evidence="7 8">
    <name type="scientific">Heligmosomoides polygyrus</name>
    <name type="common">Parasitic roundworm</name>
    <dbReference type="NCBI Taxonomy" id="6339"/>
    <lineage>
        <taxon>Eukaryota</taxon>
        <taxon>Metazoa</taxon>
        <taxon>Ecdysozoa</taxon>
        <taxon>Nematoda</taxon>
        <taxon>Chromadorea</taxon>
        <taxon>Rhabditida</taxon>
        <taxon>Rhabditina</taxon>
        <taxon>Rhabditomorpha</taxon>
        <taxon>Strongyloidea</taxon>
        <taxon>Heligmosomidae</taxon>
        <taxon>Heligmosomoides</taxon>
    </lineage>
</organism>